<dbReference type="EC" id="2.1.1.63" evidence="10"/>
<dbReference type="GO" id="GO:0003908">
    <property type="term" value="F:methylated-DNA-[protein]-cysteine S-methyltransferase activity"/>
    <property type="evidence" value="ECO:0007669"/>
    <property type="project" value="UniProtKB-EC"/>
</dbReference>
<dbReference type="SMART" id="SM00342">
    <property type="entry name" value="HTH_ARAC"/>
    <property type="match status" value="1"/>
</dbReference>
<evidence type="ECO:0000256" key="1">
    <source>
        <dbReference type="ARBA" id="ARBA00001286"/>
    </source>
</evidence>
<comment type="catalytic activity">
    <reaction evidence="1">
        <text>a 4-O-methyl-thymidine in DNA + L-cysteinyl-[protein] = a thymidine in DNA + S-methyl-L-cysteinyl-[protein]</text>
        <dbReference type="Rhea" id="RHEA:53428"/>
        <dbReference type="Rhea" id="RHEA-COMP:10131"/>
        <dbReference type="Rhea" id="RHEA-COMP:10132"/>
        <dbReference type="Rhea" id="RHEA-COMP:13555"/>
        <dbReference type="Rhea" id="RHEA-COMP:13556"/>
        <dbReference type="ChEBI" id="CHEBI:29950"/>
        <dbReference type="ChEBI" id="CHEBI:82612"/>
        <dbReference type="ChEBI" id="CHEBI:137386"/>
        <dbReference type="ChEBI" id="CHEBI:137387"/>
        <dbReference type="EC" id="2.1.1.63"/>
    </reaction>
</comment>
<evidence type="ECO:0000313" key="10">
    <source>
        <dbReference type="EMBL" id="KAA2242963.1"/>
    </source>
</evidence>
<evidence type="ECO:0000256" key="6">
    <source>
        <dbReference type="ARBA" id="ARBA00023163"/>
    </source>
</evidence>
<keyword evidence="2 10" id="KW-0489">Methyltransferase</keyword>
<dbReference type="Pfam" id="PF02870">
    <property type="entry name" value="Methyltransf_1N"/>
    <property type="match status" value="1"/>
</dbReference>
<keyword evidence="7" id="KW-0234">DNA repair</keyword>
<dbReference type="InterPro" id="IPR036217">
    <property type="entry name" value="MethylDNA_cys_MeTrfase_DNAb"/>
</dbReference>
<dbReference type="SUPFAM" id="SSF46767">
    <property type="entry name" value="Methylated DNA-protein cysteine methyltransferase, C-terminal domain"/>
    <property type="match status" value="1"/>
</dbReference>
<dbReference type="PANTHER" id="PTHR10815:SF13">
    <property type="entry name" value="METHYLATED-DNA--PROTEIN-CYSTEINE METHYLTRANSFERASE"/>
    <property type="match status" value="1"/>
</dbReference>
<dbReference type="EMBL" id="VUOC01000002">
    <property type="protein sequence ID" value="KAA2242963.1"/>
    <property type="molecule type" value="Genomic_DNA"/>
</dbReference>
<dbReference type="InterPro" id="IPR009057">
    <property type="entry name" value="Homeodomain-like_sf"/>
</dbReference>
<dbReference type="InterPro" id="IPR001497">
    <property type="entry name" value="MethylDNA_cys_MeTrfase_AS"/>
</dbReference>
<dbReference type="InterPro" id="IPR014048">
    <property type="entry name" value="MethylDNA_cys_MeTrfase_DNA-bd"/>
</dbReference>
<dbReference type="CDD" id="cd06445">
    <property type="entry name" value="ATase"/>
    <property type="match status" value="1"/>
</dbReference>
<dbReference type="Pfam" id="PF01035">
    <property type="entry name" value="DNA_binding_1"/>
    <property type="match status" value="1"/>
</dbReference>
<dbReference type="Proteomes" id="UP000324611">
    <property type="component" value="Unassembled WGS sequence"/>
</dbReference>
<dbReference type="SUPFAM" id="SSF46689">
    <property type="entry name" value="Homeodomain-like"/>
    <property type="match status" value="2"/>
</dbReference>
<dbReference type="PROSITE" id="PS01124">
    <property type="entry name" value="HTH_ARAC_FAMILY_2"/>
    <property type="match status" value="1"/>
</dbReference>
<gene>
    <name evidence="10" type="ORF">F0L74_10605</name>
</gene>
<name>A0A5B2VT32_9BACT</name>
<reference evidence="10 11" key="2">
    <citation type="submission" date="2019-09" db="EMBL/GenBank/DDBJ databases">
        <authorList>
            <person name="Jin C."/>
        </authorList>
    </citation>
    <scope>NUCLEOTIDE SEQUENCE [LARGE SCALE GENOMIC DNA]</scope>
    <source>
        <strain evidence="10 11">BN140078</strain>
    </source>
</reference>
<dbReference type="SUPFAM" id="SSF53155">
    <property type="entry name" value="Methylated DNA-protein cysteine methyltransferase domain"/>
    <property type="match status" value="1"/>
</dbReference>
<evidence type="ECO:0000256" key="5">
    <source>
        <dbReference type="ARBA" id="ARBA00023015"/>
    </source>
</evidence>
<dbReference type="Pfam" id="PF12833">
    <property type="entry name" value="HTH_18"/>
    <property type="match status" value="1"/>
</dbReference>
<protein>
    <submittedName>
        <fullName evidence="10">Methylated-DNA--[protein]-cysteine S-methyltransferase</fullName>
        <ecNumber evidence="10">2.1.1.63</ecNumber>
    </submittedName>
</protein>
<sequence length="288" mass="31993">MQTQQELDYNRIAEAIEFFRDNFKSQPKLEDVAQHVHLSPFHFQRMFQRWAGVTPKQFLQYLSVEHAKDILKSTGASLFDTAFETGLSGTGRLHDLFIKVEGMTPGEYKNGGLALHINYSFADTPFGKAIVASTNKGICHMAFVDEGEEKALAQLKSQFPNASYSQLVDAIQQNALFIFTQDWNRLDEIKLHLKGTDFQIKVWEALLKVPAGGLTTYGKLAQDAGFAGASRAVGTTVGNNPVAFLIPCHRVIKSSGEIGQYHWGSVRKNAIIGWEAALRNGDPSEQDN</sequence>
<dbReference type="GO" id="GO:0032259">
    <property type="term" value="P:methylation"/>
    <property type="evidence" value="ECO:0007669"/>
    <property type="project" value="UniProtKB-KW"/>
</dbReference>
<keyword evidence="4" id="KW-0227">DNA damage</keyword>
<keyword evidence="3 10" id="KW-0808">Transferase</keyword>
<evidence type="ECO:0000259" key="9">
    <source>
        <dbReference type="PROSITE" id="PS01124"/>
    </source>
</evidence>
<evidence type="ECO:0000256" key="7">
    <source>
        <dbReference type="ARBA" id="ARBA00023204"/>
    </source>
</evidence>
<dbReference type="PANTHER" id="PTHR10815">
    <property type="entry name" value="METHYLATED-DNA--PROTEIN-CYSTEINE METHYLTRANSFERASE"/>
    <property type="match status" value="1"/>
</dbReference>
<dbReference type="PROSITE" id="PS00374">
    <property type="entry name" value="MGMT"/>
    <property type="match status" value="1"/>
</dbReference>
<evidence type="ECO:0000256" key="3">
    <source>
        <dbReference type="ARBA" id="ARBA00022679"/>
    </source>
</evidence>
<dbReference type="InterPro" id="IPR036631">
    <property type="entry name" value="MGMT_N_sf"/>
</dbReference>
<dbReference type="InterPro" id="IPR008332">
    <property type="entry name" value="MethylG_MeTrfase_N"/>
</dbReference>
<dbReference type="InterPro" id="IPR036388">
    <property type="entry name" value="WH-like_DNA-bd_sf"/>
</dbReference>
<accession>A0A5B2VT32</accession>
<dbReference type="NCBIfam" id="TIGR00589">
    <property type="entry name" value="ogt"/>
    <property type="match status" value="1"/>
</dbReference>
<evidence type="ECO:0000313" key="11">
    <source>
        <dbReference type="Proteomes" id="UP000324611"/>
    </source>
</evidence>
<evidence type="ECO:0000256" key="2">
    <source>
        <dbReference type="ARBA" id="ARBA00022603"/>
    </source>
</evidence>
<keyword evidence="11" id="KW-1185">Reference proteome</keyword>
<organism evidence="10 11">
    <name type="scientific">Chitinophaga agrisoli</name>
    <dbReference type="NCBI Taxonomy" id="2607653"/>
    <lineage>
        <taxon>Bacteria</taxon>
        <taxon>Pseudomonadati</taxon>
        <taxon>Bacteroidota</taxon>
        <taxon>Chitinophagia</taxon>
        <taxon>Chitinophagales</taxon>
        <taxon>Chitinophagaceae</taxon>
        <taxon>Chitinophaga</taxon>
    </lineage>
</organism>
<dbReference type="Gene3D" id="1.10.10.10">
    <property type="entry name" value="Winged helix-like DNA-binding domain superfamily/Winged helix DNA-binding domain"/>
    <property type="match status" value="1"/>
</dbReference>
<reference evidence="10 11" key="1">
    <citation type="submission" date="2019-09" db="EMBL/GenBank/DDBJ databases">
        <title>Chitinophaga ginsengihumi sp. nov., isolated from soil of ginseng rhizosphere.</title>
        <authorList>
            <person name="Lee J."/>
        </authorList>
    </citation>
    <scope>NUCLEOTIDE SEQUENCE [LARGE SCALE GENOMIC DNA]</scope>
    <source>
        <strain evidence="10 11">BN140078</strain>
    </source>
</reference>
<comment type="caution">
    <text evidence="10">The sequence shown here is derived from an EMBL/GenBank/DDBJ whole genome shotgun (WGS) entry which is preliminary data.</text>
</comment>
<dbReference type="AlphaFoldDB" id="A0A5B2VT32"/>
<proteinExistence type="predicted"/>
<dbReference type="Gene3D" id="1.10.10.60">
    <property type="entry name" value="Homeodomain-like"/>
    <property type="match status" value="2"/>
</dbReference>
<evidence type="ECO:0000256" key="4">
    <source>
        <dbReference type="ARBA" id="ARBA00022763"/>
    </source>
</evidence>
<feature type="domain" description="HTH araC/xylS-type" evidence="9">
    <location>
        <begin position="13"/>
        <end position="111"/>
    </location>
</feature>
<evidence type="ECO:0000256" key="8">
    <source>
        <dbReference type="ARBA" id="ARBA00049348"/>
    </source>
</evidence>
<keyword evidence="5" id="KW-0805">Transcription regulation</keyword>
<dbReference type="InterPro" id="IPR018060">
    <property type="entry name" value="HTH_AraC"/>
</dbReference>
<keyword evidence="6" id="KW-0804">Transcription</keyword>
<comment type="catalytic activity">
    <reaction evidence="8">
        <text>a 6-O-methyl-2'-deoxyguanosine in DNA + L-cysteinyl-[protein] = S-methyl-L-cysteinyl-[protein] + a 2'-deoxyguanosine in DNA</text>
        <dbReference type="Rhea" id="RHEA:24000"/>
        <dbReference type="Rhea" id="RHEA-COMP:10131"/>
        <dbReference type="Rhea" id="RHEA-COMP:10132"/>
        <dbReference type="Rhea" id="RHEA-COMP:11367"/>
        <dbReference type="Rhea" id="RHEA-COMP:11368"/>
        <dbReference type="ChEBI" id="CHEBI:29950"/>
        <dbReference type="ChEBI" id="CHEBI:82612"/>
        <dbReference type="ChEBI" id="CHEBI:85445"/>
        <dbReference type="ChEBI" id="CHEBI:85448"/>
        <dbReference type="EC" id="2.1.1.63"/>
    </reaction>
</comment>
<dbReference type="GO" id="GO:0043565">
    <property type="term" value="F:sequence-specific DNA binding"/>
    <property type="evidence" value="ECO:0007669"/>
    <property type="project" value="InterPro"/>
</dbReference>
<dbReference type="GO" id="GO:0006281">
    <property type="term" value="P:DNA repair"/>
    <property type="evidence" value="ECO:0007669"/>
    <property type="project" value="UniProtKB-KW"/>
</dbReference>
<dbReference type="GO" id="GO:0003700">
    <property type="term" value="F:DNA-binding transcription factor activity"/>
    <property type="evidence" value="ECO:0007669"/>
    <property type="project" value="InterPro"/>
</dbReference>
<dbReference type="Gene3D" id="3.30.160.70">
    <property type="entry name" value="Methylated DNA-protein cysteine methyltransferase domain"/>
    <property type="match status" value="1"/>
</dbReference>
<dbReference type="RefSeq" id="WP_149837839.1">
    <property type="nucleotide sequence ID" value="NZ_VUOC01000002.1"/>
</dbReference>